<evidence type="ECO:0000313" key="4">
    <source>
        <dbReference type="EMBL" id="KAG8175646.1"/>
    </source>
</evidence>
<gene>
    <name evidence="4" type="ORF">JTE90_006844</name>
</gene>
<dbReference type="Proteomes" id="UP000827092">
    <property type="component" value="Unassembled WGS sequence"/>
</dbReference>
<dbReference type="AlphaFoldDB" id="A0AAV6TVG9"/>
<dbReference type="Gene3D" id="3.90.1300.10">
    <property type="entry name" value="Amidase signature (AS) domain"/>
    <property type="match status" value="1"/>
</dbReference>
<sequence>MDILSRILVLFLRLFRNGLDYVSTLAFEWFYEGKQEKLPPIEDVCLLEPAHVLASKIRRRELRSVDVVRAYIHRIRQVQPFVNAIVEDCFAEAVEAAIEVDRLVEEGGGAGEEETPFLGVPVTIKEAIALKGCLYTVGLAARRGMRAESDSDVVSLLRRAGAIPIAVTITPELCFWWESYNTLYGVCKNPYDTTRTAGGSSGGEGAILGAAGSVIGVGNDIGGSIRIPAFFNGIFGHKPTRGVVSNGGQYPTAAPALQSFLIAGPMCRYASDLLPMMRVLASDHHRQRLKMDEQVNLKDLKIYYMENEGGNPLISAVDPEILNAQQKVLKHFSTEYGLTPTLISDVPHLQHCFETWSKVLTASDLRPVDEEMTGRKGRAYMPLEILKWALGVSNHILPVLISALLGRAWAPQGEKGAEPHFRKMREMEEFFEGLLKQNGIFIFPTNPDLALHHGHAILKPFGVSYTALFNLLGLPVSQCPVGLSSKGLPVGLQVVGPHCGDRLTIAVAMEIERVFGGWVPPSPVDVV</sequence>
<evidence type="ECO:0000256" key="2">
    <source>
        <dbReference type="PIRSR" id="PIRSR001221-1"/>
    </source>
</evidence>
<dbReference type="InterPro" id="IPR020556">
    <property type="entry name" value="Amidase_CS"/>
</dbReference>
<dbReference type="InterPro" id="IPR023631">
    <property type="entry name" value="Amidase_dom"/>
</dbReference>
<dbReference type="InterPro" id="IPR052739">
    <property type="entry name" value="FAAH2"/>
</dbReference>
<reference evidence="4 5" key="1">
    <citation type="journal article" date="2022" name="Nat. Ecol. Evol.">
        <title>A masculinizing supergene underlies an exaggerated male reproductive morph in a spider.</title>
        <authorList>
            <person name="Hendrickx F."/>
            <person name="De Corte Z."/>
            <person name="Sonet G."/>
            <person name="Van Belleghem S.M."/>
            <person name="Kostlbacher S."/>
            <person name="Vangestel C."/>
        </authorList>
    </citation>
    <scope>NUCLEOTIDE SEQUENCE [LARGE SCALE GENOMIC DNA]</scope>
    <source>
        <strain evidence="4">W744_W776</strain>
    </source>
</reference>
<protein>
    <recommendedName>
        <fullName evidence="3">Amidase domain-containing protein</fullName>
    </recommendedName>
</protein>
<accession>A0AAV6TVG9</accession>
<dbReference type="SUPFAM" id="SSF75304">
    <property type="entry name" value="Amidase signature (AS) enzymes"/>
    <property type="match status" value="1"/>
</dbReference>
<dbReference type="GO" id="GO:0012505">
    <property type="term" value="C:endomembrane system"/>
    <property type="evidence" value="ECO:0007669"/>
    <property type="project" value="TreeGrafter"/>
</dbReference>
<organism evidence="4 5">
    <name type="scientific">Oedothorax gibbosus</name>
    <dbReference type="NCBI Taxonomy" id="931172"/>
    <lineage>
        <taxon>Eukaryota</taxon>
        <taxon>Metazoa</taxon>
        <taxon>Ecdysozoa</taxon>
        <taxon>Arthropoda</taxon>
        <taxon>Chelicerata</taxon>
        <taxon>Arachnida</taxon>
        <taxon>Araneae</taxon>
        <taxon>Araneomorphae</taxon>
        <taxon>Entelegynae</taxon>
        <taxon>Araneoidea</taxon>
        <taxon>Linyphiidae</taxon>
        <taxon>Erigoninae</taxon>
        <taxon>Oedothorax</taxon>
    </lineage>
</organism>
<dbReference type="PROSITE" id="PS00571">
    <property type="entry name" value="AMIDASES"/>
    <property type="match status" value="1"/>
</dbReference>
<dbReference type="Pfam" id="PF01425">
    <property type="entry name" value="Amidase"/>
    <property type="match status" value="1"/>
</dbReference>
<feature type="active site" description="Charge relay system" evidence="2">
    <location>
        <position position="125"/>
    </location>
</feature>
<feature type="active site" description="Acyl-ester intermediate" evidence="2">
    <location>
        <position position="224"/>
    </location>
</feature>
<feature type="active site" description="Charge relay system" evidence="2">
    <location>
        <position position="200"/>
    </location>
</feature>
<evidence type="ECO:0000259" key="3">
    <source>
        <dbReference type="Pfam" id="PF01425"/>
    </source>
</evidence>
<evidence type="ECO:0000313" key="5">
    <source>
        <dbReference type="Proteomes" id="UP000827092"/>
    </source>
</evidence>
<dbReference type="PIRSF" id="PIRSF001221">
    <property type="entry name" value="Amidase_fungi"/>
    <property type="match status" value="1"/>
</dbReference>
<keyword evidence="5" id="KW-1185">Reference proteome</keyword>
<feature type="domain" description="Amidase" evidence="3">
    <location>
        <begin position="66"/>
        <end position="503"/>
    </location>
</feature>
<comment type="caution">
    <text evidence="4">The sequence shown here is derived from an EMBL/GenBank/DDBJ whole genome shotgun (WGS) entry which is preliminary data.</text>
</comment>
<dbReference type="PANTHER" id="PTHR43372:SF4">
    <property type="entry name" value="FATTY-ACID AMIDE HYDROLASE 2"/>
    <property type="match status" value="1"/>
</dbReference>
<name>A0AAV6TVG9_9ARAC</name>
<comment type="similarity">
    <text evidence="1">Belongs to the amidase family.</text>
</comment>
<dbReference type="EMBL" id="JAFNEN010000974">
    <property type="protein sequence ID" value="KAG8175646.1"/>
    <property type="molecule type" value="Genomic_DNA"/>
</dbReference>
<proteinExistence type="inferred from homology"/>
<dbReference type="InterPro" id="IPR036928">
    <property type="entry name" value="AS_sf"/>
</dbReference>
<dbReference type="PANTHER" id="PTHR43372">
    <property type="entry name" value="FATTY-ACID AMIDE HYDROLASE"/>
    <property type="match status" value="1"/>
</dbReference>
<evidence type="ECO:0000256" key="1">
    <source>
        <dbReference type="ARBA" id="ARBA00009199"/>
    </source>
</evidence>